<feature type="transmembrane region" description="Helical" evidence="1">
    <location>
        <begin position="258"/>
        <end position="278"/>
    </location>
</feature>
<evidence type="ECO:0000256" key="1">
    <source>
        <dbReference type="SAM" id="Phobius"/>
    </source>
</evidence>
<organism evidence="2 3">
    <name type="scientific">Hapsidospora chrysogenum (strain ATCC 11550 / CBS 779.69 / DSM 880 / IAM 14645 / JCM 23072 / IMI 49137)</name>
    <name type="common">Acremonium chrysogenum</name>
    <dbReference type="NCBI Taxonomy" id="857340"/>
    <lineage>
        <taxon>Eukaryota</taxon>
        <taxon>Fungi</taxon>
        <taxon>Dikarya</taxon>
        <taxon>Ascomycota</taxon>
        <taxon>Pezizomycotina</taxon>
        <taxon>Sordariomycetes</taxon>
        <taxon>Hypocreomycetidae</taxon>
        <taxon>Hypocreales</taxon>
        <taxon>Bionectriaceae</taxon>
        <taxon>Hapsidospora</taxon>
    </lineage>
</organism>
<dbReference type="EMBL" id="JPKY01000129">
    <property type="protein sequence ID" value="KFH41424.1"/>
    <property type="molecule type" value="Genomic_DNA"/>
</dbReference>
<feature type="transmembrane region" description="Helical" evidence="1">
    <location>
        <begin position="121"/>
        <end position="140"/>
    </location>
</feature>
<dbReference type="HOGENOM" id="CLU_060140_1_0_1"/>
<protein>
    <submittedName>
        <fullName evidence="2">Uncharacterized protein</fullName>
    </submittedName>
</protein>
<accession>A0A086SWE2</accession>
<keyword evidence="1" id="KW-0472">Membrane</keyword>
<dbReference type="AlphaFoldDB" id="A0A086SWE2"/>
<feature type="transmembrane region" description="Helical" evidence="1">
    <location>
        <begin position="320"/>
        <end position="344"/>
    </location>
</feature>
<feature type="transmembrane region" description="Helical" evidence="1">
    <location>
        <begin position="364"/>
        <end position="384"/>
    </location>
</feature>
<evidence type="ECO:0000313" key="3">
    <source>
        <dbReference type="Proteomes" id="UP000029964"/>
    </source>
</evidence>
<evidence type="ECO:0000313" key="2">
    <source>
        <dbReference type="EMBL" id="KFH41424.1"/>
    </source>
</evidence>
<keyword evidence="1" id="KW-1133">Transmembrane helix</keyword>
<reference evidence="3" key="1">
    <citation type="journal article" date="2014" name="Genome Announc.">
        <title>Genome sequence and annotation of Acremonium chrysogenum, producer of the beta-lactam antibiotic cephalosporin C.</title>
        <authorList>
            <person name="Terfehr D."/>
            <person name="Dahlmann T.A."/>
            <person name="Specht T."/>
            <person name="Zadra I."/>
            <person name="Kuernsteiner H."/>
            <person name="Kueck U."/>
        </authorList>
    </citation>
    <scope>NUCLEOTIDE SEQUENCE [LARGE SCALE GENOMIC DNA]</scope>
    <source>
        <strain evidence="3">ATCC 11550 / CBS 779.69 / DSM 880 / IAM 14645 / JCM 23072 / IMI 49137</strain>
    </source>
</reference>
<feature type="transmembrane region" description="Helical" evidence="1">
    <location>
        <begin position="77"/>
        <end position="100"/>
    </location>
</feature>
<dbReference type="Proteomes" id="UP000029964">
    <property type="component" value="Unassembled WGS sequence"/>
</dbReference>
<dbReference type="OrthoDB" id="4582561at2759"/>
<comment type="caution">
    <text evidence="2">The sequence shown here is derived from an EMBL/GenBank/DDBJ whole genome shotgun (WGS) entry which is preliminary data.</text>
</comment>
<feature type="transmembrane region" description="Helical" evidence="1">
    <location>
        <begin position="191"/>
        <end position="207"/>
    </location>
</feature>
<name>A0A086SWE2_HAPC1</name>
<feature type="transmembrane region" description="Helical" evidence="1">
    <location>
        <begin position="160"/>
        <end position="179"/>
    </location>
</feature>
<keyword evidence="1" id="KW-0812">Transmembrane</keyword>
<proteinExistence type="predicted"/>
<keyword evidence="3" id="KW-1185">Reference proteome</keyword>
<gene>
    <name evidence="2" type="ORF">ACRE_078610</name>
</gene>
<sequence>MSVSIGSLLGSPGPEFHIAAVHNPAPTCTLLDEQDNFADYVSLLESETSFNATALTACRVQICNAIYGYGNPDISGIGVAVTYVMEAALGFLLSFAVILVRHRTGPRSRETRAVLTSGLRAFFYSAVYFALAMQLATIYVLARKDYGLGTADFGALETQIAQVVAFVSLLPLLYPAALLESADAGWRQNERLLLLSLTVALSFYPFLSRCLRAFGGTMIGDGEGAVVEAGTWAEVERMCFVDGLDGLRENGIFDALPWLQLFASLWTYLFTFWLLGALPGRPAESGASAAAEGCDEVKGRRRRVLGDARMRLNMWFGGHAFAAAAPLFIILGLTAPMLWVIFHLRVLQEDLAKRADLSYGGNEWGFGQVVSIVLFVPVGVEMLYRWRFGAAFGGIVVKD</sequence>
<dbReference type="STRING" id="857340.A0A086SWE2"/>